<feature type="region of interest" description="Disordered" evidence="1">
    <location>
        <begin position="1"/>
        <end position="98"/>
    </location>
</feature>
<organism evidence="2 3">
    <name type="scientific">Peptidiphaga gingivicola</name>
    <dbReference type="NCBI Taxonomy" id="2741497"/>
    <lineage>
        <taxon>Bacteria</taxon>
        <taxon>Bacillati</taxon>
        <taxon>Actinomycetota</taxon>
        <taxon>Actinomycetes</taxon>
        <taxon>Actinomycetales</taxon>
        <taxon>Actinomycetaceae</taxon>
        <taxon>Peptidiphaga</taxon>
    </lineage>
</organism>
<proteinExistence type="predicted"/>
<feature type="compositionally biased region" description="Basic and acidic residues" evidence="1">
    <location>
        <begin position="18"/>
        <end position="38"/>
    </location>
</feature>
<evidence type="ECO:0000313" key="2">
    <source>
        <dbReference type="EMBL" id="OAP86668.1"/>
    </source>
</evidence>
<accession>A0A179B4P9</accession>
<dbReference type="Proteomes" id="UP000078368">
    <property type="component" value="Unassembled WGS sequence"/>
</dbReference>
<comment type="caution">
    <text evidence="2">The sequence shown here is derived from an EMBL/GenBank/DDBJ whole genome shotgun (WGS) entry which is preliminary data.</text>
</comment>
<evidence type="ECO:0000256" key="1">
    <source>
        <dbReference type="SAM" id="MobiDB-lite"/>
    </source>
</evidence>
<protein>
    <submittedName>
        <fullName evidence="2">Uncharacterized protein</fullName>
    </submittedName>
</protein>
<keyword evidence="3" id="KW-1185">Reference proteome</keyword>
<dbReference type="EMBL" id="LVZK01000001">
    <property type="protein sequence ID" value="OAP86668.1"/>
    <property type="molecule type" value="Genomic_DNA"/>
</dbReference>
<name>A0A179B4P9_9ACTO</name>
<sequence length="212" mass="22579">MAENANSEPDNPDSGDPEEAREFGAREVGGEAESRQADNRGLSADNVSGEDGDGALNPGRAEGHGELDAAPSEDGAGQSEDCAAEDDGQRPGKATSDTYQIFGKEFRDSQVEELDALLSSLGEDIEGLRETKDQMVEALLAIPGSLPGTNLDEAAEAAAKAVEKRQEDFISRLEELRGDIAEEVDFAKWRHELADDRDRRSGKGDGGTAPFE</sequence>
<evidence type="ECO:0000313" key="3">
    <source>
        <dbReference type="Proteomes" id="UP000078368"/>
    </source>
</evidence>
<gene>
    <name evidence="2" type="ORF">A4H34_05980</name>
</gene>
<dbReference type="AlphaFoldDB" id="A0A179B4P9"/>
<reference evidence="2 3" key="1">
    <citation type="submission" date="2016-04" db="EMBL/GenBank/DDBJ databases">
        <title>Peptidophaga gingivicola gen. nov., sp. nov., isolated from human subgingival plaque.</title>
        <authorList>
            <person name="Beall C.J."/>
            <person name="Mokrzan E.M."/>
            <person name="Griffen A.L."/>
            <person name="Leys E.J."/>
        </authorList>
    </citation>
    <scope>NUCLEOTIDE SEQUENCE [LARGE SCALE GENOMIC DNA]</scope>
    <source>
        <strain evidence="2 3">BA112</strain>
    </source>
</reference>
<dbReference type="RefSeq" id="WP_064231378.1">
    <property type="nucleotide sequence ID" value="NZ_LVZK01000001.1"/>
</dbReference>